<evidence type="ECO:0000256" key="9">
    <source>
        <dbReference type="SAM" id="Phobius"/>
    </source>
</evidence>
<keyword evidence="3 8" id="KW-0813">Transport</keyword>
<feature type="transmembrane region" description="Helical" evidence="9">
    <location>
        <begin position="32"/>
        <end position="55"/>
    </location>
</feature>
<dbReference type="OrthoDB" id="3222at2759"/>
<evidence type="ECO:0000256" key="6">
    <source>
        <dbReference type="ARBA" id="ARBA00023136"/>
    </source>
</evidence>
<dbReference type="PANTHER" id="PTHR43829">
    <property type="entry name" value="AQUAPORIN OR AQUAGLYCEROPORIN RELATED"/>
    <property type="match status" value="1"/>
</dbReference>
<keyword evidence="13" id="KW-1185">Reference proteome</keyword>
<evidence type="ECO:0000256" key="8">
    <source>
        <dbReference type="RuleBase" id="RU000477"/>
    </source>
</evidence>
<keyword evidence="5 9" id="KW-1133">Transmembrane helix</keyword>
<dbReference type="STRING" id="1965070.A0A3S3S516"/>
<sequence length="353" mass="39965">MSRISLSVDYEMGAYENFISKFKLRNRFRLELLAEFFGTFCLLTIGSSVTSTFFLHPNHNPYLNIVDKNNTIVYRIENAPPLPIKYAIATGYSTGAMIGMYASLGISGGHLNPAASFALATIGKFPWYKVIPYSIAQITGAFFGCFPTYFAFKEAFEKQHSFIKQENNKTLLIGGSPHSTGGVYSTFLQPHASTYQTFIDQVIGTSFLLFACMAIADEKNLNVHIGLQPFLMAWVIRTLAMTYSINSDNSLNPARDFGPRLFMFFMEYGKDSFIYRDKWYWLFGGIVGPMVGAVLGCWLYELVIGVNHCLMDRRIPHYFSDTLETKGVKRKDAISDERLFKATNEAEKKNIRF</sequence>
<evidence type="ECO:0000256" key="5">
    <source>
        <dbReference type="ARBA" id="ARBA00022989"/>
    </source>
</evidence>
<dbReference type="GO" id="GO:0015250">
    <property type="term" value="F:water channel activity"/>
    <property type="evidence" value="ECO:0007669"/>
    <property type="project" value="TreeGrafter"/>
</dbReference>
<name>A0A3S3S516_9ACAR</name>
<dbReference type="EMBL" id="NCKU01002776">
    <property type="protein sequence ID" value="RWS08813.1"/>
    <property type="molecule type" value="Genomic_DNA"/>
</dbReference>
<keyword evidence="6 9" id="KW-0472">Membrane</keyword>
<dbReference type="GO" id="GO:0015254">
    <property type="term" value="F:glycerol channel activity"/>
    <property type="evidence" value="ECO:0007669"/>
    <property type="project" value="TreeGrafter"/>
</dbReference>
<accession>A0A3S3S516</accession>
<dbReference type="InterPro" id="IPR050363">
    <property type="entry name" value="MIP/Aquaporin"/>
</dbReference>
<evidence type="ECO:0000313" key="10">
    <source>
        <dbReference type="EMBL" id="RWS08813.1"/>
    </source>
</evidence>
<proteinExistence type="inferred from homology"/>
<feature type="transmembrane region" description="Helical" evidence="9">
    <location>
        <begin position="130"/>
        <end position="152"/>
    </location>
</feature>
<dbReference type="PRINTS" id="PR00783">
    <property type="entry name" value="MINTRINSICP"/>
</dbReference>
<evidence type="ECO:0000256" key="1">
    <source>
        <dbReference type="ARBA" id="ARBA00004141"/>
    </source>
</evidence>
<comment type="caution">
    <text evidence="12">The sequence shown here is derived from an EMBL/GenBank/DDBJ whole genome shotgun (WGS) entry which is preliminary data.</text>
</comment>
<dbReference type="EMBL" id="NCKU01002609">
    <property type="protein sequence ID" value="RWS09213.1"/>
    <property type="molecule type" value="Genomic_DNA"/>
</dbReference>
<evidence type="ECO:0000313" key="13">
    <source>
        <dbReference type="Proteomes" id="UP000285301"/>
    </source>
</evidence>
<keyword evidence="4 8" id="KW-0812">Transmembrane</keyword>
<reference evidence="12" key="2">
    <citation type="submission" date="2018-11" db="EMBL/GenBank/DDBJ databases">
        <title>Trombidioid mite genomics.</title>
        <authorList>
            <person name="Dong X."/>
        </authorList>
    </citation>
    <scope>NUCLEOTIDE SEQUENCE</scope>
    <source>
        <strain evidence="12">UoL-WK</strain>
    </source>
</reference>
<dbReference type="AlphaFoldDB" id="A0A3S3S516"/>
<feature type="transmembrane region" description="Helical" evidence="9">
    <location>
        <begin position="198"/>
        <end position="216"/>
    </location>
</feature>
<evidence type="ECO:0000313" key="11">
    <source>
        <dbReference type="EMBL" id="RWS09213.1"/>
    </source>
</evidence>
<evidence type="ECO:0000256" key="2">
    <source>
        <dbReference type="ARBA" id="ARBA00006175"/>
    </source>
</evidence>
<dbReference type="Proteomes" id="UP000285301">
    <property type="component" value="Unassembled WGS sequence"/>
</dbReference>
<gene>
    <name evidence="11" type="ORF">B4U79_01707</name>
    <name evidence="12" type="ORF">B4U79_05542</name>
    <name evidence="10" type="ORF">B4U79_11694</name>
</gene>
<evidence type="ECO:0000256" key="7">
    <source>
        <dbReference type="ARBA" id="ARBA00045280"/>
    </source>
</evidence>
<comment type="function">
    <text evidence="7">Aquaglyceroporin that may modulate the water content and osmolytes during anhydrobiosis.</text>
</comment>
<feature type="transmembrane region" description="Helical" evidence="9">
    <location>
        <begin position="223"/>
        <end position="245"/>
    </location>
</feature>
<dbReference type="InterPro" id="IPR000425">
    <property type="entry name" value="MIP"/>
</dbReference>
<dbReference type="EMBL" id="NCKU01002604">
    <property type="protein sequence ID" value="RWS09228.1"/>
    <property type="molecule type" value="Genomic_DNA"/>
</dbReference>
<dbReference type="InterPro" id="IPR023271">
    <property type="entry name" value="Aquaporin-like"/>
</dbReference>
<dbReference type="Pfam" id="PF00230">
    <property type="entry name" value="MIP"/>
    <property type="match status" value="1"/>
</dbReference>
<dbReference type="PANTHER" id="PTHR43829:SF9">
    <property type="entry name" value="AQUAPORIN-9"/>
    <property type="match status" value="1"/>
</dbReference>
<comment type="subcellular location">
    <subcellularLocation>
        <location evidence="1">Membrane</location>
        <topology evidence="1">Multi-pass membrane protein</topology>
    </subcellularLocation>
</comment>
<protein>
    <submittedName>
        <fullName evidence="12">Aquaporin-9-like isoform X2</fullName>
    </submittedName>
</protein>
<organism evidence="12 13">
    <name type="scientific">Dinothrombium tinctorium</name>
    <dbReference type="NCBI Taxonomy" id="1965070"/>
    <lineage>
        <taxon>Eukaryota</taxon>
        <taxon>Metazoa</taxon>
        <taxon>Ecdysozoa</taxon>
        <taxon>Arthropoda</taxon>
        <taxon>Chelicerata</taxon>
        <taxon>Arachnida</taxon>
        <taxon>Acari</taxon>
        <taxon>Acariformes</taxon>
        <taxon>Trombidiformes</taxon>
        <taxon>Prostigmata</taxon>
        <taxon>Anystina</taxon>
        <taxon>Parasitengona</taxon>
        <taxon>Trombidioidea</taxon>
        <taxon>Trombidiidae</taxon>
        <taxon>Dinothrombium</taxon>
    </lineage>
</organism>
<feature type="transmembrane region" description="Helical" evidence="9">
    <location>
        <begin position="279"/>
        <end position="304"/>
    </location>
</feature>
<dbReference type="Gene3D" id="1.20.1080.10">
    <property type="entry name" value="Glycerol uptake facilitator protein"/>
    <property type="match status" value="1"/>
</dbReference>
<dbReference type="SUPFAM" id="SSF81338">
    <property type="entry name" value="Aquaporin-like"/>
    <property type="match status" value="1"/>
</dbReference>
<feature type="transmembrane region" description="Helical" evidence="9">
    <location>
        <begin position="86"/>
        <end position="109"/>
    </location>
</feature>
<reference evidence="12 13" key="1">
    <citation type="journal article" date="2018" name="Gigascience">
        <title>Genomes of trombidid mites reveal novel predicted allergens and laterally-transferred genes associated with secondary metabolism.</title>
        <authorList>
            <person name="Dong X."/>
            <person name="Chaisiri K."/>
            <person name="Xia D."/>
            <person name="Armstrong S.D."/>
            <person name="Fang Y."/>
            <person name="Donnelly M.J."/>
            <person name="Kadowaki T."/>
            <person name="McGarry J.W."/>
            <person name="Darby A.C."/>
            <person name="Makepeace B.L."/>
        </authorList>
    </citation>
    <scope>NUCLEOTIDE SEQUENCE [LARGE SCALE GENOMIC DNA]</scope>
    <source>
        <strain evidence="12">UoL-WK</strain>
    </source>
</reference>
<evidence type="ECO:0000313" key="12">
    <source>
        <dbReference type="EMBL" id="RWS09228.1"/>
    </source>
</evidence>
<evidence type="ECO:0000256" key="4">
    <source>
        <dbReference type="ARBA" id="ARBA00022692"/>
    </source>
</evidence>
<dbReference type="GO" id="GO:0016323">
    <property type="term" value="C:basolateral plasma membrane"/>
    <property type="evidence" value="ECO:0007669"/>
    <property type="project" value="TreeGrafter"/>
</dbReference>
<comment type="similarity">
    <text evidence="2 8">Belongs to the MIP/aquaporin (TC 1.A.8) family.</text>
</comment>
<evidence type="ECO:0000256" key="3">
    <source>
        <dbReference type="ARBA" id="ARBA00022448"/>
    </source>
</evidence>